<reference evidence="13 14" key="1">
    <citation type="submission" date="2016-07" db="EMBL/GenBank/DDBJ databases">
        <title>Pervasive Adenine N6-methylation of Active Genes in Fungi.</title>
        <authorList>
            <consortium name="DOE Joint Genome Institute"/>
            <person name="Mondo S.J."/>
            <person name="Dannebaum R.O."/>
            <person name="Kuo R.C."/>
            <person name="Labutti K."/>
            <person name="Haridas S."/>
            <person name="Kuo A."/>
            <person name="Salamov A."/>
            <person name="Ahrendt S.R."/>
            <person name="Lipzen A."/>
            <person name="Sullivan W."/>
            <person name="Andreopoulos W.B."/>
            <person name="Clum A."/>
            <person name="Lindquist E."/>
            <person name="Daum C."/>
            <person name="Ramamoorthy G.K."/>
            <person name="Gryganskyi A."/>
            <person name="Culley D."/>
            <person name="Magnuson J.K."/>
            <person name="James T.Y."/>
            <person name="O'Malley M.A."/>
            <person name="Stajich J.E."/>
            <person name="Spatafora J.W."/>
            <person name="Visel A."/>
            <person name="Grigoriev I.V."/>
        </authorList>
    </citation>
    <scope>NUCLEOTIDE SEQUENCE [LARGE SCALE GENOMIC DNA]</scope>
    <source>
        <strain evidence="13 14">12-1054</strain>
    </source>
</reference>
<dbReference type="Pfam" id="PF06419">
    <property type="entry name" value="COG6_N"/>
    <property type="match status" value="1"/>
</dbReference>
<dbReference type="PANTHER" id="PTHR21506">
    <property type="entry name" value="COMPONENT OF OLIGOMERIC GOLGI COMPLEX 6"/>
    <property type="match status" value="1"/>
</dbReference>
<proteinExistence type="inferred from homology"/>
<dbReference type="InterPro" id="IPR048369">
    <property type="entry name" value="COG6_C"/>
</dbReference>
<comment type="subcellular location">
    <subcellularLocation>
        <location evidence="1 10">Golgi apparatus membrane</location>
        <topology evidence="1 10">Peripheral membrane protein</topology>
    </subcellularLocation>
</comment>
<dbReference type="GO" id="GO:0000139">
    <property type="term" value="C:Golgi membrane"/>
    <property type="evidence" value="ECO:0007669"/>
    <property type="project" value="UniProtKB-SubCell"/>
</dbReference>
<comment type="function">
    <text evidence="9">Acts as a component of the peripheral membrane COG complex that is involved in intra-Golgi protein trafficking. COG is located at the cis-Golgi, and regulates tethering of retrograde intra-Golgi vesicles and possibly a number of other membrane trafficking events.</text>
</comment>
<sequence>MEETPKIPLPATLGLSSNPLAHKLNQILSTSFLDADIKAAIDALERRRPGNEPEDGQSLGTDISLQILENNMAVLRDYKQLAEGMRSTKIDMQAMRQAIDQMKTESETVKASSSQLIMQASFLKQQRARVHEKRAVLLAFQRKFMISDEQLLRLSSSEPVDDDFFAALERVKCIHDDCHLLLATDRQSAGKDIMDAMSQHLDTGYAKLHRWILRELGSTVSGAAEANVTLRHALMILSERATLFEQCLEHVSRSRQRILANEFSQALNRGREGGRPMLAASDDPMRFVNDVLAYLHQAVASEKEVLDVILGSANNAPTETEQARRTSAAQLLSPPALEDLSFNFANVHSSLVDRNFQLVMKPLQQHIDQVVMSTQDTLAAYRSAILIRFYRDLLARVLLPEAQVLTSLKALEKSLTHWFLQFTRTDLAAVKVALPSADVHTLQPPGFLKDAMNDTADVLNVLDGSFLDTASKQADFTEMFDTILKQALELCVRMAADLEQPAASIFLLHCATAVTKTLKPHEHVAESQLLAAQEIADRSRQAIVVEQHEFLLRQTGMARYLESFEADKTEDTDTDTDRLLVATKKASLRRELASRQDLFSQAALSSFDETLGAFLPRASAQLSERLSKLDVNDAALFSVDAINNEALTRYVRNYEFLEVQVVDYIEFGRSLLGKSQSEVREALHLPWRISDSHKIETIIR</sequence>
<dbReference type="Proteomes" id="UP000193685">
    <property type="component" value="Unassembled WGS sequence"/>
</dbReference>
<dbReference type="GO" id="GO:0006891">
    <property type="term" value="P:intra-Golgi vesicle-mediated transport"/>
    <property type="evidence" value="ECO:0007669"/>
    <property type="project" value="UniProtKB-UniRule"/>
</dbReference>
<keyword evidence="4 10" id="KW-0813">Transport</keyword>
<dbReference type="InterPro" id="IPR010490">
    <property type="entry name" value="COG6"/>
</dbReference>
<evidence type="ECO:0000256" key="5">
    <source>
        <dbReference type="ARBA" id="ARBA00022927"/>
    </source>
</evidence>
<accession>A0A1Y2F7F9</accession>
<organism evidence="13 14">
    <name type="scientific">Protomyces lactucae-debilis</name>
    <dbReference type="NCBI Taxonomy" id="2754530"/>
    <lineage>
        <taxon>Eukaryota</taxon>
        <taxon>Fungi</taxon>
        <taxon>Dikarya</taxon>
        <taxon>Ascomycota</taxon>
        <taxon>Taphrinomycotina</taxon>
        <taxon>Taphrinomycetes</taxon>
        <taxon>Taphrinales</taxon>
        <taxon>Protomycetaceae</taxon>
        <taxon>Protomyces</taxon>
    </lineage>
</organism>
<evidence type="ECO:0000313" key="14">
    <source>
        <dbReference type="Proteomes" id="UP000193685"/>
    </source>
</evidence>
<dbReference type="PANTHER" id="PTHR21506:SF0">
    <property type="entry name" value="CONSERVED OLIGOMERIC GOLGI COMPLEX SUBUNIT 6"/>
    <property type="match status" value="1"/>
</dbReference>
<evidence type="ECO:0000256" key="7">
    <source>
        <dbReference type="ARBA" id="ARBA00023136"/>
    </source>
</evidence>
<gene>
    <name evidence="13" type="ORF">BCR37DRAFT_90267</name>
</gene>
<keyword evidence="7 10" id="KW-0472">Membrane</keyword>
<protein>
    <recommendedName>
        <fullName evidence="3 10">Conserved oligomeric Golgi complex subunit 6</fullName>
        <shortName evidence="10">COG complex subunit 6</shortName>
    </recommendedName>
    <alternativeName>
        <fullName evidence="8 10">Component of oligomeric Golgi complex 6</fullName>
    </alternativeName>
</protein>
<evidence type="ECO:0000256" key="1">
    <source>
        <dbReference type="ARBA" id="ARBA00004395"/>
    </source>
</evidence>
<dbReference type="RefSeq" id="XP_040723795.1">
    <property type="nucleotide sequence ID" value="XM_040872521.1"/>
</dbReference>
<evidence type="ECO:0000256" key="8">
    <source>
        <dbReference type="ARBA" id="ARBA00031348"/>
    </source>
</evidence>
<keyword evidence="6 10" id="KW-0333">Golgi apparatus</keyword>
<feature type="domain" description="Conserved oligomeric complex COG6 N-terminal" evidence="11">
    <location>
        <begin position="48"/>
        <end position="156"/>
    </location>
</feature>
<comment type="caution">
    <text evidence="13">The sequence shown here is derived from an EMBL/GenBank/DDBJ whole genome shotgun (WGS) entry which is preliminary data.</text>
</comment>
<comment type="subunit">
    <text evidence="10">Component of the conserved oligomeric Golgi complex.</text>
</comment>
<evidence type="ECO:0000259" key="11">
    <source>
        <dbReference type="Pfam" id="PF06419"/>
    </source>
</evidence>
<keyword evidence="14" id="KW-1185">Reference proteome</keyword>
<evidence type="ECO:0000256" key="6">
    <source>
        <dbReference type="ARBA" id="ARBA00023034"/>
    </source>
</evidence>
<evidence type="ECO:0000256" key="2">
    <source>
        <dbReference type="ARBA" id="ARBA00011023"/>
    </source>
</evidence>
<comment type="function">
    <text evidence="10">Acts as component of the peripheral membrane COG complex that is involved in intra-Golgi protein trafficking. COG is located at the cis-Golgi, and regulates tethering of retrograde intra-Golgi vesicles and possibly a number of other membrane trafficking events.</text>
</comment>
<dbReference type="OMA" id="HSCLDFF"/>
<dbReference type="Pfam" id="PF20653">
    <property type="entry name" value="COG6_C"/>
    <property type="match status" value="1"/>
</dbReference>
<dbReference type="AlphaFoldDB" id="A0A1Y2F7F9"/>
<evidence type="ECO:0000256" key="9">
    <source>
        <dbReference type="ARBA" id="ARBA00043873"/>
    </source>
</evidence>
<dbReference type="InterPro" id="IPR048368">
    <property type="entry name" value="COG6_N"/>
</dbReference>
<evidence type="ECO:0000313" key="13">
    <source>
        <dbReference type="EMBL" id="ORY79424.1"/>
    </source>
</evidence>
<dbReference type="GO" id="GO:0015031">
    <property type="term" value="P:protein transport"/>
    <property type="evidence" value="ECO:0007669"/>
    <property type="project" value="UniProtKB-KW"/>
</dbReference>
<dbReference type="STRING" id="56484.A0A1Y2F7F9"/>
<dbReference type="EMBL" id="MCFI01000015">
    <property type="protein sequence ID" value="ORY79424.1"/>
    <property type="molecule type" value="Genomic_DNA"/>
</dbReference>
<evidence type="ECO:0000256" key="10">
    <source>
        <dbReference type="RuleBase" id="RU365075"/>
    </source>
</evidence>
<keyword evidence="5 10" id="KW-0653">Protein transport</keyword>
<dbReference type="OrthoDB" id="272987at2759"/>
<evidence type="ECO:0000256" key="3">
    <source>
        <dbReference type="ARBA" id="ARBA00020973"/>
    </source>
</evidence>
<comment type="similarity">
    <text evidence="2 10">Belongs to the COG6 family.</text>
</comment>
<feature type="domain" description="Conserved Oligomeric Golgi complex subunit 6 C-terminal" evidence="12">
    <location>
        <begin position="187"/>
        <end position="682"/>
    </location>
</feature>
<evidence type="ECO:0000259" key="12">
    <source>
        <dbReference type="Pfam" id="PF20653"/>
    </source>
</evidence>
<evidence type="ECO:0000256" key="4">
    <source>
        <dbReference type="ARBA" id="ARBA00022448"/>
    </source>
</evidence>
<dbReference type="GeneID" id="63789120"/>
<name>A0A1Y2F7F9_PROLT</name>
<dbReference type="GO" id="GO:0017119">
    <property type="term" value="C:Golgi transport complex"/>
    <property type="evidence" value="ECO:0007669"/>
    <property type="project" value="UniProtKB-UniRule"/>
</dbReference>
<dbReference type="SMART" id="SM01087">
    <property type="entry name" value="COG6"/>
    <property type="match status" value="1"/>
</dbReference>